<name>A0A9W4D054_BLUGR</name>
<reference evidence="1" key="1">
    <citation type="submission" date="2020-10" db="EMBL/GenBank/DDBJ databases">
        <authorList>
            <person name="Muller C M."/>
        </authorList>
    </citation>
    <scope>NUCLEOTIDE SEQUENCE</scope>
    <source>
        <strain evidence="1">THUN-12</strain>
    </source>
</reference>
<evidence type="ECO:0000313" key="1">
    <source>
        <dbReference type="EMBL" id="CAD6499532.1"/>
    </source>
</evidence>
<sequence>MRNVNSVYIPCWIRISDIRLDHVLLHNLAARVFIISPPFLRPNPWDKLCPYCEETLSRDHSPESSRSVPILHLIQAIFPVVSSNACLNGLVPYVIVPTVYIPC</sequence>
<comment type="caution">
    <text evidence="1">The sequence shown here is derived from an EMBL/GenBank/DDBJ whole genome shotgun (WGS) entry which is preliminary data.</text>
</comment>
<dbReference type="Proteomes" id="UP000683417">
    <property type="component" value="Unassembled WGS sequence"/>
</dbReference>
<proteinExistence type="predicted"/>
<gene>
    <name evidence="1" type="ORF">BGTH12_LOCUS890</name>
</gene>
<organism evidence="1 2">
    <name type="scientific">Blumeria graminis f. sp. triticale</name>
    <dbReference type="NCBI Taxonomy" id="1689686"/>
    <lineage>
        <taxon>Eukaryota</taxon>
        <taxon>Fungi</taxon>
        <taxon>Dikarya</taxon>
        <taxon>Ascomycota</taxon>
        <taxon>Pezizomycotina</taxon>
        <taxon>Leotiomycetes</taxon>
        <taxon>Erysiphales</taxon>
        <taxon>Erysiphaceae</taxon>
        <taxon>Blumeria</taxon>
    </lineage>
</organism>
<dbReference type="EMBL" id="CAJHIT010000002">
    <property type="protein sequence ID" value="CAD6499532.1"/>
    <property type="molecule type" value="Genomic_DNA"/>
</dbReference>
<evidence type="ECO:0000313" key="2">
    <source>
        <dbReference type="Proteomes" id="UP000683417"/>
    </source>
</evidence>
<accession>A0A9W4D054</accession>
<dbReference type="AlphaFoldDB" id="A0A9W4D054"/>
<protein>
    <submittedName>
        <fullName evidence="1">BgTH12-03643</fullName>
    </submittedName>
</protein>